<dbReference type="AlphaFoldDB" id="A0AAD9E1V3"/>
<evidence type="ECO:0000313" key="4">
    <source>
        <dbReference type="Proteomes" id="UP001239994"/>
    </source>
</evidence>
<comment type="caution">
    <text evidence="3">The sequence shown here is derived from an EMBL/GenBank/DDBJ whole genome shotgun (WGS) entry which is preliminary data.</text>
</comment>
<accession>A0AAD9E1V3</accession>
<dbReference type="Proteomes" id="UP001239994">
    <property type="component" value="Unassembled WGS sequence"/>
</dbReference>
<proteinExistence type="predicted"/>
<evidence type="ECO:0008006" key="5">
    <source>
        <dbReference type="Google" id="ProtNLM"/>
    </source>
</evidence>
<keyword evidence="2" id="KW-1133">Transmembrane helix</keyword>
<evidence type="ECO:0000256" key="1">
    <source>
        <dbReference type="SAM" id="MobiDB-lite"/>
    </source>
</evidence>
<reference evidence="3" key="1">
    <citation type="submission" date="2023-03" db="EMBL/GenBank/DDBJ databases">
        <title>Electrophorus voltai genome.</title>
        <authorList>
            <person name="Bian C."/>
        </authorList>
    </citation>
    <scope>NUCLEOTIDE SEQUENCE</scope>
    <source>
        <strain evidence="3">CB-2022</strain>
        <tissue evidence="3">Muscle</tissue>
    </source>
</reference>
<organism evidence="3 4">
    <name type="scientific">Electrophorus voltai</name>
    <dbReference type="NCBI Taxonomy" id="2609070"/>
    <lineage>
        <taxon>Eukaryota</taxon>
        <taxon>Metazoa</taxon>
        <taxon>Chordata</taxon>
        <taxon>Craniata</taxon>
        <taxon>Vertebrata</taxon>
        <taxon>Euteleostomi</taxon>
        <taxon>Actinopterygii</taxon>
        <taxon>Neopterygii</taxon>
        <taxon>Teleostei</taxon>
        <taxon>Ostariophysi</taxon>
        <taxon>Gymnotiformes</taxon>
        <taxon>Gymnotoidei</taxon>
        <taxon>Gymnotidae</taxon>
        <taxon>Electrophorus</taxon>
    </lineage>
</organism>
<sequence length="213" mass="23201">MDSTTVCTVVGGLLVLSVIILTSLCLYCKGNSQQKKITQPYNPHPNQISYYLTFSISSIVTDNACSNTLSPVDQPQFITSPSVHGSNRRSPCPSPDGERLIICFVVSLEDGNGYELPPDSDKNNDYLDVLPDEIRVSQPSLASSTNSGQNYENVRPEEKSISDDDDSDSQQYMNVKDNKEIISQTPIGSFGSCSSDGQDSSDYVNAPQQGRTN</sequence>
<gene>
    <name evidence="3" type="ORF">P4O66_007622</name>
</gene>
<keyword evidence="2" id="KW-0472">Membrane</keyword>
<evidence type="ECO:0000256" key="2">
    <source>
        <dbReference type="SAM" id="Phobius"/>
    </source>
</evidence>
<feature type="compositionally biased region" description="Low complexity" evidence="1">
    <location>
        <begin position="188"/>
        <end position="202"/>
    </location>
</feature>
<dbReference type="EMBL" id="JAROKS010000012">
    <property type="protein sequence ID" value="KAK1799397.1"/>
    <property type="molecule type" value="Genomic_DNA"/>
</dbReference>
<feature type="transmembrane region" description="Helical" evidence="2">
    <location>
        <begin position="6"/>
        <end position="27"/>
    </location>
</feature>
<feature type="region of interest" description="Disordered" evidence="1">
    <location>
        <begin position="136"/>
        <end position="213"/>
    </location>
</feature>
<protein>
    <recommendedName>
        <fullName evidence="5">Linker for activation of T cells</fullName>
    </recommendedName>
</protein>
<name>A0AAD9E1V3_9TELE</name>
<keyword evidence="2" id="KW-0812">Transmembrane</keyword>
<keyword evidence="4" id="KW-1185">Reference proteome</keyword>
<feature type="compositionally biased region" description="Polar residues" evidence="1">
    <location>
        <begin position="137"/>
        <end position="152"/>
    </location>
</feature>
<evidence type="ECO:0000313" key="3">
    <source>
        <dbReference type="EMBL" id="KAK1799397.1"/>
    </source>
</evidence>